<dbReference type="EMBL" id="JARFVB010000030">
    <property type="protein sequence ID" value="MDF0718339.1"/>
    <property type="molecule type" value="Genomic_DNA"/>
</dbReference>
<dbReference type="Pfam" id="PF08269">
    <property type="entry name" value="dCache_2"/>
    <property type="match status" value="1"/>
</dbReference>
<keyword evidence="4" id="KW-1185">Reference proteome</keyword>
<keyword evidence="1" id="KW-0472">Membrane</keyword>
<feature type="transmembrane region" description="Helical" evidence="1">
    <location>
        <begin position="6"/>
        <end position="30"/>
    </location>
</feature>
<evidence type="ECO:0000259" key="2">
    <source>
        <dbReference type="PROSITE" id="PS50930"/>
    </source>
</evidence>
<evidence type="ECO:0000313" key="3">
    <source>
        <dbReference type="EMBL" id="MDF0718339.1"/>
    </source>
</evidence>
<dbReference type="GO" id="GO:0003677">
    <property type="term" value="F:DNA binding"/>
    <property type="evidence" value="ECO:0007669"/>
    <property type="project" value="UniProtKB-KW"/>
</dbReference>
<dbReference type="InterPro" id="IPR007492">
    <property type="entry name" value="LytTR_DNA-bd_dom"/>
</dbReference>
<evidence type="ECO:0000313" key="4">
    <source>
        <dbReference type="Proteomes" id="UP001221366"/>
    </source>
</evidence>
<feature type="domain" description="HTH LytTR-type" evidence="2">
    <location>
        <begin position="264"/>
        <end position="370"/>
    </location>
</feature>
<organism evidence="3 4">
    <name type="scientific">Flagellimonas yonaguniensis</name>
    <dbReference type="NCBI Taxonomy" id="3031325"/>
    <lineage>
        <taxon>Bacteria</taxon>
        <taxon>Pseudomonadati</taxon>
        <taxon>Bacteroidota</taxon>
        <taxon>Flavobacteriia</taxon>
        <taxon>Flavobacteriales</taxon>
        <taxon>Flavobacteriaceae</taxon>
        <taxon>Flagellimonas</taxon>
    </lineage>
</organism>
<dbReference type="Pfam" id="PF04397">
    <property type="entry name" value="LytTR"/>
    <property type="match status" value="1"/>
</dbReference>
<reference evidence="3 4" key="1">
    <citation type="submission" date="2023-03" db="EMBL/GenBank/DDBJ databases">
        <title>Muricauda XX sp. nov. and Muricauda XXX sp. nov., two novel species isolated from Okinawa Trough.</title>
        <authorList>
            <person name="Cao W."/>
            <person name="Deng X."/>
        </authorList>
    </citation>
    <scope>NUCLEOTIDE SEQUENCE [LARGE SCALE GENOMIC DNA]</scope>
    <source>
        <strain evidence="3 4">334s03</strain>
    </source>
</reference>
<proteinExistence type="predicted"/>
<protein>
    <submittedName>
        <fullName evidence="3">LytTR family transcriptional regulator DNA-binding domain-containing protein</fullName>
    </submittedName>
</protein>
<dbReference type="RefSeq" id="WP_275617392.1">
    <property type="nucleotide sequence ID" value="NZ_JARFVB010000030.1"/>
</dbReference>
<dbReference type="InterPro" id="IPR004010">
    <property type="entry name" value="Double_Cache_2"/>
</dbReference>
<keyword evidence="3" id="KW-0238">DNA-binding</keyword>
<dbReference type="Proteomes" id="UP001221366">
    <property type="component" value="Unassembled WGS sequence"/>
</dbReference>
<sequence>MKKDKLYLFTFLSLLAIVFVTAYFSMNYLVGLSTEQFLKIQLESSKREAQELAKMINYQIENNVDKETIIENFQSSIENTNMQSGFVCMFDWSGKEICHPNPDKIGKITGPDESYVMGIEEEVDSKDFYSYLKDKEKGGGVRDFNDPNRESEIIYLFPVNNTDWIVAAHANMDKINEEVKSVKTNFLMVHVITGLIIVFLSVLMVRFIGSNYERALEQKNETLSKEVLSLSKLNHDLATYKKKMDGSDQNGRETYGTESKKRILTYLKNELVSLGMEDIAYIYTENTVTYVKRLDGKVTTSNNSLEELLNDLDDSVFFRANRQFILSINAIHKILRYGNNQLKIEVVPESNINIIVSKNKASEFKKWLNS</sequence>
<dbReference type="PROSITE" id="PS50930">
    <property type="entry name" value="HTH_LYTTR"/>
    <property type="match status" value="1"/>
</dbReference>
<evidence type="ECO:0000256" key="1">
    <source>
        <dbReference type="SAM" id="Phobius"/>
    </source>
</evidence>
<keyword evidence="1" id="KW-1133">Transmembrane helix</keyword>
<comment type="caution">
    <text evidence="3">The sequence shown here is derived from an EMBL/GenBank/DDBJ whole genome shotgun (WGS) entry which is preliminary data.</text>
</comment>
<accession>A0ABT5Y4G2</accession>
<dbReference type="SMART" id="SM00850">
    <property type="entry name" value="LytTR"/>
    <property type="match status" value="1"/>
</dbReference>
<dbReference type="Gene3D" id="2.40.50.1020">
    <property type="entry name" value="LytTr DNA-binding domain"/>
    <property type="match status" value="1"/>
</dbReference>
<feature type="transmembrane region" description="Helical" evidence="1">
    <location>
        <begin position="186"/>
        <end position="209"/>
    </location>
</feature>
<dbReference type="Gene3D" id="3.30.450.20">
    <property type="entry name" value="PAS domain"/>
    <property type="match status" value="1"/>
</dbReference>
<keyword evidence="1" id="KW-0812">Transmembrane</keyword>
<gene>
    <name evidence="3" type="ORF">PY092_19420</name>
</gene>
<name>A0ABT5Y4G2_9FLAO</name>